<comment type="caution">
    <text evidence="3">The sequence shown here is derived from an EMBL/GenBank/DDBJ whole genome shotgun (WGS) entry which is preliminary data.</text>
</comment>
<dbReference type="OrthoDB" id="166643at2759"/>
<dbReference type="Gene3D" id="2.30.42.10">
    <property type="match status" value="1"/>
</dbReference>
<dbReference type="AlphaFoldDB" id="A0A1V9YCR5"/>
<evidence type="ECO:0000256" key="1">
    <source>
        <dbReference type="SAM" id="MobiDB-lite"/>
    </source>
</evidence>
<feature type="domain" description="PDZ" evidence="2">
    <location>
        <begin position="257"/>
        <end position="334"/>
    </location>
</feature>
<name>A0A1V9YCR5_ACHHY</name>
<feature type="region of interest" description="Disordered" evidence="1">
    <location>
        <begin position="14"/>
        <end position="41"/>
    </location>
</feature>
<evidence type="ECO:0000313" key="3">
    <source>
        <dbReference type="EMBL" id="OQR83525.1"/>
    </source>
</evidence>
<protein>
    <recommendedName>
        <fullName evidence="2">PDZ domain-containing protein</fullName>
    </recommendedName>
</protein>
<sequence length="447" mass="49323">MEIDALTQHMQQTLADLGVSQDNNADAEDADEADESPSSLPISLPELIQRMQQMVEVMERNTESYDNLKVHISYAAPDSRDSRSSLWLNDAGRDSVYSGNRGSLVGYHDGFSSSRGSESYGSFRSSESHSGFRGSESYSAGMRGSESYSSGSHGSEVHAREVTPPMSAPGRMSVYGNNKSSSFETPEEEPRQSFAFSEAFKKPSTTHVARQRKSYSKPAPVAPEVHATHSRRRLDIAPLSTPVVANVRPDYTVRWASGDLGISLNNFTSDRRGLQISSLERCASGVAGGIGNARLGDTLVLINKESVDGLPYAQIKDILKKTRRPMLLGFKSNPSSVTSPTSAKRYASNQRTFEEETTAGAAPTHCKDEPSLSNVSTADSSLADSDELEDWLRRQDALHSDLVLLLTETIQRCESLKEENFDQLQLMMQRTLQRRNSTFLRRDSRDF</sequence>
<feature type="region of interest" description="Disordered" evidence="1">
    <location>
        <begin position="111"/>
        <end position="229"/>
    </location>
</feature>
<dbReference type="EMBL" id="JNBR01002137">
    <property type="protein sequence ID" value="OQR83525.1"/>
    <property type="molecule type" value="Genomic_DNA"/>
</dbReference>
<evidence type="ECO:0000313" key="4">
    <source>
        <dbReference type="Proteomes" id="UP000243579"/>
    </source>
</evidence>
<organism evidence="3 4">
    <name type="scientific">Achlya hypogyna</name>
    <name type="common">Oomycete</name>
    <name type="synonym">Protoachlya hypogyna</name>
    <dbReference type="NCBI Taxonomy" id="1202772"/>
    <lineage>
        <taxon>Eukaryota</taxon>
        <taxon>Sar</taxon>
        <taxon>Stramenopiles</taxon>
        <taxon>Oomycota</taxon>
        <taxon>Saprolegniomycetes</taxon>
        <taxon>Saprolegniales</taxon>
        <taxon>Achlyaceae</taxon>
        <taxon>Achlya</taxon>
    </lineage>
</organism>
<dbReference type="Proteomes" id="UP000243579">
    <property type="component" value="Unassembled WGS sequence"/>
</dbReference>
<feature type="compositionally biased region" description="Acidic residues" evidence="1">
    <location>
        <begin position="25"/>
        <end position="35"/>
    </location>
</feature>
<dbReference type="PROSITE" id="PS50106">
    <property type="entry name" value="PDZ"/>
    <property type="match status" value="1"/>
</dbReference>
<gene>
    <name evidence="3" type="ORF">ACHHYP_14579</name>
</gene>
<accession>A0A1V9YCR5</accession>
<evidence type="ECO:0000259" key="2">
    <source>
        <dbReference type="PROSITE" id="PS50106"/>
    </source>
</evidence>
<keyword evidence="4" id="KW-1185">Reference proteome</keyword>
<dbReference type="InterPro" id="IPR001478">
    <property type="entry name" value="PDZ"/>
</dbReference>
<dbReference type="SUPFAM" id="SSF50156">
    <property type="entry name" value="PDZ domain-like"/>
    <property type="match status" value="1"/>
</dbReference>
<dbReference type="InterPro" id="IPR036034">
    <property type="entry name" value="PDZ_sf"/>
</dbReference>
<feature type="compositionally biased region" description="Polar residues" evidence="1">
    <location>
        <begin position="332"/>
        <end position="351"/>
    </location>
</feature>
<dbReference type="CDD" id="cd00136">
    <property type="entry name" value="PDZ_canonical"/>
    <property type="match status" value="1"/>
</dbReference>
<reference evidence="3 4" key="1">
    <citation type="journal article" date="2014" name="Genome Biol. Evol.">
        <title>The secreted proteins of Achlya hypogyna and Thraustotheca clavata identify the ancestral oomycete secretome and reveal gene acquisitions by horizontal gene transfer.</title>
        <authorList>
            <person name="Misner I."/>
            <person name="Blouin N."/>
            <person name="Leonard G."/>
            <person name="Richards T.A."/>
            <person name="Lane C.E."/>
        </authorList>
    </citation>
    <scope>NUCLEOTIDE SEQUENCE [LARGE SCALE GENOMIC DNA]</scope>
    <source>
        <strain evidence="3 4">ATCC 48635</strain>
    </source>
</reference>
<feature type="region of interest" description="Disordered" evidence="1">
    <location>
        <begin position="329"/>
        <end position="381"/>
    </location>
</feature>
<feature type="compositionally biased region" description="Polar residues" evidence="1">
    <location>
        <begin position="175"/>
        <end position="184"/>
    </location>
</feature>
<feature type="compositionally biased region" description="Low complexity" evidence="1">
    <location>
        <begin position="111"/>
        <end position="154"/>
    </location>
</feature>
<proteinExistence type="predicted"/>